<dbReference type="Pfam" id="PF00801">
    <property type="entry name" value="PKD"/>
    <property type="match status" value="1"/>
</dbReference>
<dbReference type="InterPro" id="IPR000601">
    <property type="entry name" value="PKD_dom"/>
</dbReference>
<dbReference type="CDD" id="cd00146">
    <property type="entry name" value="PKD"/>
    <property type="match status" value="1"/>
</dbReference>
<dbReference type="Proteomes" id="UP000664209">
    <property type="component" value="Unassembled WGS sequence"/>
</dbReference>
<feature type="region of interest" description="Disordered" evidence="1">
    <location>
        <begin position="48"/>
        <end position="73"/>
    </location>
</feature>
<name>A0A939LR32_9CELL</name>
<sequence length="298" mass="31088">MRQTITTGGLALLLTASLIPSSAVQAVVRASGGGWWDAEAVDDSVVVGRHERQDSSTGSAATDRPSASGAPAPEYRRIPIGFCIAEDWMDGTQACLGDDGATYITPECEDGSDYLQPLFTRPVDSSGAASGEWEQVDEGGCAEDAAAAQVVVLTAEQFRRLPLQASAPAFQPADGRGLVGKDLILMTSAEPQTLTTDVLGVPVTVRATPVEFTWDLGDGSAPLTTTDAGRPYPDHTVAQAYAREGRYAVTLTTTWQGEYQLAGAGVWLPVAGTATTTSAPFPTEAVSARSQLVADPLN</sequence>
<accession>A0A939LR32</accession>
<dbReference type="SUPFAM" id="SSF49299">
    <property type="entry name" value="PKD domain"/>
    <property type="match status" value="1"/>
</dbReference>
<organism evidence="4 5">
    <name type="scientific">Actinotalea soli</name>
    <dbReference type="NCBI Taxonomy" id="2819234"/>
    <lineage>
        <taxon>Bacteria</taxon>
        <taxon>Bacillati</taxon>
        <taxon>Actinomycetota</taxon>
        <taxon>Actinomycetes</taxon>
        <taxon>Micrococcales</taxon>
        <taxon>Cellulomonadaceae</taxon>
        <taxon>Actinotalea</taxon>
    </lineage>
</organism>
<dbReference type="Gene3D" id="2.60.40.10">
    <property type="entry name" value="Immunoglobulins"/>
    <property type="match status" value="1"/>
</dbReference>
<dbReference type="EMBL" id="JAGEMK010000006">
    <property type="protein sequence ID" value="MBO1752458.1"/>
    <property type="molecule type" value="Genomic_DNA"/>
</dbReference>
<feature type="domain" description="PKD" evidence="3">
    <location>
        <begin position="208"/>
        <end position="254"/>
    </location>
</feature>
<gene>
    <name evidence="4" type="ORF">J4G33_11665</name>
</gene>
<keyword evidence="5" id="KW-1185">Reference proteome</keyword>
<dbReference type="GO" id="GO:0005975">
    <property type="term" value="P:carbohydrate metabolic process"/>
    <property type="evidence" value="ECO:0007669"/>
    <property type="project" value="UniProtKB-ARBA"/>
</dbReference>
<evidence type="ECO:0000256" key="2">
    <source>
        <dbReference type="SAM" id="SignalP"/>
    </source>
</evidence>
<evidence type="ECO:0000256" key="1">
    <source>
        <dbReference type="SAM" id="MobiDB-lite"/>
    </source>
</evidence>
<evidence type="ECO:0000259" key="3">
    <source>
        <dbReference type="PROSITE" id="PS50093"/>
    </source>
</evidence>
<evidence type="ECO:0000313" key="5">
    <source>
        <dbReference type="Proteomes" id="UP000664209"/>
    </source>
</evidence>
<dbReference type="AlphaFoldDB" id="A0A939LR32"/>
<evidence type="ECO:0000313" key="4">
    <source>
        <dbReference type="EMBL" id="MBO1752458.1"/>
    </source>
</evidence>
<reference evidence="4" key="1">
    <citation type="submission" date="2021-03" db="EMBL/GenBank/DDBJ databases">
        <title>Actinotalea soli sp. nov., isolated from soil.</title>
        <authorList>
            <person name="Ping W."/>
            <person name="Zhang J."/>
        </authorList>
    </citation>
    <scope>NUCLEOTIDE SEQUENCE</scope>
    <source>
        <strain evidence="4">BY-33</strain>
    </source>
</reference>
<keyword evidence="2" id="KW-0732">Signal</keyword>
<protein>
    <submittedName>
        <fullName evidence="4">PKD domain-containing protein</fullName>
    </submittedName>
</protein>
<feature type="signal peptide" evidence="2">
    <location>
        <begin position="1"/>
        <end position="26"/>
    </location>
</feature>
<comment type="caution">
    <text evidence="4">The sequence shown here is derived from an EMBL/GenBank/DDBJ whole genome shotgun (WGS) entry which is preliminary data.</text>
</comment>
<dbReference type="InterPro" id="IPR013783">
    <property type="entry name" value="Ig-like_fold"/>
</dbReference>
<dbReference type="InterPro" id="IPR035986">
    <property type="entry name" value="PKD_dom_sf"/>
</dbReference>
<proteinExistence type="predicted"/>
<dbReference type="RefSeq" id="WP_208056151.1">
    <property type="nucleotide sequence ID" value="NZ_JAGEMK010000006.1"/>
</dbReference>
<dbReference type="PROSITE" id="PS50093">
    <property type="entry name" value="PKD"/>
    <property type="match status" value="1"/>
</dbReference>
<feature type="chain" id="PRO_5038711190" evidence="2">
    <location>
        <begin position="27"/>
        <end position="298"/>
    </location>
</feature>